<dbReference type="GO" id="GO:0008745">
    <property type="term" value="F:N-acetylmuramoyl-L-alanine amidase activity"/>
    <property type="evidence" value="ECO:0007669"/>
    <property type="project" value="InterPro"/>
</dbReference>
<accession>A0A242A6Y1</accession>
<dbReference type="InterPro" id="IPR050695">
    <property type="entry name" value="N-acetylmuramoyl_amidase_3"/>
</dbReference>
<dbReference type="EMBL" id="NGKU01000001">
    <property type="protein sequence ID" value="OTN76712.1"/>
    <property type="molecule type" value="Genomic_DNA"/>
</dbReference>
<dbReference type="SUPFAM" id="SSF53187">
    <property type="entry name" value="Zn-dependent exopeptidases"/>
    <property type="match status" value="1"/>
</dbReference>
<keyword evidence="7" id="KW-1185">Reference proteome</keyword>
<evidence type="ECO:0000256" key="3">
    <source>
        <dbReference type="SAM" id="MobiDB-lite"/>
    </source>
</evidence>
<dbReference type="PANTHER" id="PTHR30404:SF8">
    <property type="entry name" value="AUTOLYSIN PH-RELATED"/>
    <property type="match status" value="1"/>
</dbReference>
<name>A0A242A6Y1_9ENTE</name>
<proteinExistence type="predicted"/>
<dbReference type="GO" id="GO:0009253">
    <property type="term" value="P:peptidoglycan catabolic process"/>
    <property type="evidence" value="ECO:0007669"/>
    <property type="project" value="InterPro"/>
</dbReference>
<dbReference type="SMART" id="SM00287">
    <property type="entry name" value="SH3b"/>
    <property type="match status" value="1"/>
</dbReference>
<evidence type="ECO:0000256" key="1">
    <source>
        <dbReference type="ARBA" id="ARBA00022801"/>
    </source>
</evidence>
<dbReference type="CDD" id="cd02696">
    <property type="entry name" value="MurNAc-LAA"/>
    <property type="match status" value="1"/>
</dbReference>
<evidence type="ECO:0000259" key="5">
    <source>
        <dbReference type="SMART" id="SM00646"/>
    </source>
</evidence>
<dbReference type="PANTHER" id="PTHR30404">
    <property type="entry name" value="N-ACETYLMURAMOYL-L-ALANINE AMIDASE"/>
    <property type="match status" value="1"/>
</dbReference>
<dbReference type="InterPro" id="IPR044081">
    <property type="entry name" value="DUF5776"/>
</dbReference>
<evidence type="ECO:0000259" key="4">
    <source>
        <dbReference type="SMART" id="SM00287"/>
    </source>
</evidence>
<feature type="domain" description="MurNAc-LAA" evidence="5">
    <location>
        <begin position="66"/>
        <end position="166"/>
    </location>
</feature>
<dbReference type="SMART" id="SM00646">
    <property type="entry name" value="Ami_3"/>
    <property type="match status" value="1"/>
</dbReference>
<dbReference type="Pfam" id="PF08460">
    <property type="entry name" value="SH3_5"/>
    <property type="match status" value="1"/>
</dbReference>
<dbReference type="OrthoDB" id="2165138at2"/>
<reference evidence="6 7" key="1">
    <citation type="submission" date="2017-05" db="EMBL/GenBank/DDBJ databases">
        <title>The Genome Sequence of Enterococcus sp. 8G7_MSG3316.</title>
        <authorList>
            <consortium name="The Broad Institute Genomics Platform"/>
            <consortium name="The Broad Institute Genomic Center for Infectious Diseases"/>
            <person name="Earl A."/>
            <person name="Manson A."/>
            <person name="Schwartman J."/>
            <person name="Gilmore M."/>
            <person name="Abouelleil A."/>
            <person name="Cao P."/>
            <person name="Chapman S."/>
            <person name="Cusick C."/>
            <person name="Shea T."/>
            <person name="Young S."/>
            <person name="Neafsey D."/>
            <person name="Nusbaum C."/>
            <person name="Birren B."/>
        </authorList>
    </citation>
    <scope>NUCLEOTIDE SEQUENCE [LARGE SCALE GENOMIC DNA]</scope>
    <source>
        <strain evidence="6 7">8G7_MSG3316</strain>
    </source>
</reference>
<feature type="region of interest" description="Disordered" evidence="3">
    <location>
        <begin position="1"/>
        <end position="24"/>
    </location>
</feature>
<dbReference type="STRING" id="1834191.A5886_001791"/>
<dbReference type="Pfam" id="PF19087">
    <property type="entry name" value="DUF5776"/>
    <property type="match status" value="1"/>
</dbReference>
<dbReference type="Pfam" id="PF01520">
    <property type="entry name" value="Amidase_3"/>
    <property type="match status" value="1"/>
</dbReference>
<dbReference type="RefSeq" id="WP_086274654.1">
    <property type="nucleotide sequence ID" value="NZ_NGKU01000001.1"/>
</dbReference>
<dbReference type="GO" id="GO:0071555">
    <property type="term" value="P:cell wall organization"/>
    <property type="evidence" value="ECO:0007669"/>
    <property type="project" value="UniProtKB-KW"/>
</dbReference>
<evidence type="ECO:0000313" key="7">
    <source>
        <dbReference type="Proteomes" id="UP000195043"/>
    </source>
</evidence>
<dbReference type="AlphaFoldDB" id="A0A242A6Y1"/>
<evidence type="ECO:0000313" key="6">
    <source>
        <dbReference type="EMBL" id="OTN76712.1"/>
    </source>
</evidence>
<evidence type="ECO:0008006" key="8">
    <source>
        <dbReference type="Google" id="ProtNLM"/>
    </source>
</evidence>
<keyword evidence="2" id="KW-0961">Cell wall biogenesis/degradation</keyword>
<sequence>MSYNNSTSHRGHNAKTPGASGNGLKEHEVAQTIHTKFRDVTKAVDCTDDAGATANANLVNIGNKMNEVGKSWHVSHHLNAFNGTANGFEIWHMAGNAEAKKLAEAICAAVCAVTGWVNRGAKATTSLYVIRASAGSAILVEWGFIDSKKDMDILADKMDVAINAMLKVMGYGSVSGSASSGGSNIGSSSSNSSTSTFDINNYHTTKFDQIRFVKADWAYKEVSLKTKDGNDRVPKNTILTVTGLEYSGQYPRFKLKSGLYITTRKDTVEEYKASSSSSSSNATVKLKGSDLPNKGKYTFTTNTNIRSAASTSSASVGIYKKGESVSYDQKVTAGGYVWLSWIGASGKRRYSAVV</sequence>
<evidence type="ECO:0000256" key="2">
    <source>
        <dbReference type="ARBA" id="ARBA00023316"/>
    </source>
</evidence>
<organism evidence="6 7">
    <name type="scientific">Candidatus Enterococcus testudinis</name>
    <dbReference type="NCBI Taxonomy" id="1834191"/>
    <lineage>
        <taxon>Bacteria</taxon>
        <taxon>Bacillati</taxon>
        <taxon>Bacillota</taxon>
        <taxon>Bacilli</taxon>
        <taxon>Lactobacillales</taxon>
        <taxon>Enterococcaceae</taxon>
        <taxon>Enterococcus</taxon>
    </lineage>
</organism>
<protein>
    <recommendedName>
        <fullName evidence="8">MurNAc-LAA domain-containing protein</fullName>
    </recommendedName>
</protein>
<dbReference type="InterPro" id="IPR003646">
    <property type="entry name" value="SH3-like_bac-type"/>
</dbReference>
<dbReference type="Gene3D" id="3.40.630.40">
    <property type="entry name" value="Zn-dependent exopeptidases"/>
    <property type="match status" value="1"/>
</dbReference>
<dbReference type="InterPro" id="IPR002508">
    <property type="entry name" value="MurNAc-LAA_cat"/>
</dbReference>
<dbReference type="Proteomes" id="UP000195043">
    <property type="component" value="Unassembled WGS sequence"/>
</dbReference>
<dbReference type="GO" id="GO:0030288">
    <property type="term" value="C:outer membrane-bounded periplasmic space"/>
    <property type="evidence" value="ECO:0007669"/>
    <property type="project" value="TreeGrafter"/>
</dbReference>
<gene>
    <name evidence="6" type="ORF">A5886_001791</name>
</gene>
<keyword evidence="1" id="KW-0378">Hydrolase</keyword>
<feature type="domain" description="SH3b" evidence="4">
    <location>
        <begin position="294"/>
        <end position="353"/>
    </location>
</feature>
<comment type="caution">
    <text evidence="6">The sequence shown here is derived from an EMBL/GenBank/DDBJ whole genome shotgun (WGS) entry which is preliminary data.</text>
</comment>
<dbReference type="Gene3D" id="2.30.30.40">
    <property type="entry name" value="SH3 Domains"/>
    <property type="match status" value="1"/>
</dbReference>